<dbReference type="InterPro" id="IPR051906">
    <property type="entry name" value="TolC-like"/>
</dbReference>
<dbReference type="PANTHER" id="PTHR30026">
    <property type="entry name" value="OUTER MEMBRANE PROTEIN TOLC"/>
    <property type="match status" value="1"/>
</dbReference>
<dbReference type="GO" id="GO:0015288">
    <property type="term" value="F:porin activity"/>
    <property type="evidence" value="ECO:0007669"/>
    <property type="project" value="TreeGrafter"/>
</dbReference>
<dbReference type="Pfam" id="PF02321">
    <property type="entry name" value="OEP"/>
    <property type="match status" value="2"/>
</dbReference>
<dbReference type="GO" id="GO:0015562">
    <property type="term" value="F:efflux transmembrane transporter activity"/>
    <property type="evidence" value="ECO:0007669"/>
    <property type="project" value="InterPro"/>
</dbReference>
<protein>
    <submittedName>
        <fullName evidence="9">TolC family protein</fullName>
    </submittedName>
</protein>
<dbReference type="InterPro" id="IPR003423">
    <property type="entry name" value="OMP_efflux"/>
</dbReference>
<keyword evidence="10" id="KW-1185">Reference proteome</keyword>
<comment type="caution">
    <text evidence="9">The sequence shown here is derived from an EMBL/GenBank/DDBJ whole genome shotgun (WGS) entry which is preliminary data.</text>
</comment>
<sequence>MSHARRASLLLGGMIFGLSAASGPAVAAQAADDWAGTKGVVTEAAATEVPVTDAQPLWTLQRLISEVVAQNPRIRAQSAAAKAAGYDVTAARWQFFPAPAVQAETSGKDRQFIASVSQPIYSFGRLESDLKAAKSRSSLANVRVEEAQYVLSSRVLELFGQLLSTSRSLDVFRQDVTRLSALEEMIGRRVTTGLSAPVDLNLVLTRLRQSENNIVSLTARQNAALAGLSELLGAPLTMQNISLPGMPAQTLSNDPAVAQDPVEQSLAYSPVLKRARGDVEVANIDSSRALNAIKPTLYGKFEQRIDDGRYDTSAFPASRVLFGLQYSFGSGLSSLSRVGAARAQAEGAQLSLDAAQEDIRASVRSDLETRDAALRLVESLRLNLMIQEETFGSYNRLFLAGKRSWLDVLNVVREVTENERALADAEVQYLLSDYRLQLQTGQIRW</sequence>
<dbReference type="Proteomes" id="UP000268553">
    <property type="component" value="Unassembled WGS sequence"/>
</dbReference>
<feature type="chain" id="PRO_5018654648" evidence="8">
    <location>
        <begin position="28"/>
        <end position="445"/>
    </location>
</feature>
<organism evidence="9 10">
    <name type="scientific">Sphingorhabdus wooponensis</name>
    <dbReference type="NCBI Taxonomy" id="940136"/>
    <lineage>
        <taxon>Bacteria</taxon>
        <taxon>Pseudomonadati</taxon>
        <taxon>Pseudomonadota</taxon>
        <taxon>Alphaproteobacteria</taxon>
        <taxon>Sphingomonadales</taxon>
        <taxon>Sphingomonadaceae</taxon>
        <taxon>Sphingorhabdus</taxon>
    </lineage>
</organism>
<keyword evidence="7" id="KW-0998">Cell outer membrane</keyword>
<evidence type="ECO:0000313" key="9">
    <source>
        <dbReference type="EMBL" id="RRQ51830.1"/>
    </source>
</evidence>
<evidence type="ECO:0000256" key="2">
    <source>
        <dbReference type="ARBA" id="ARBA00007613"/>
    </source>
</evidence>
<dbReference type="SUPFAM" id="SSF56954">
    <property type="entry name" value="Outer membrane efflux proteins (OEP)"/>
    <property type="match status" value="1"/>
</dbReference>
<accession>A0A3R8Q2K6</accession>
<evidence type="ECO:0000256" key="5">
    <source>
        <dbReference type="ARBA" id="ARBA00022692"/>
    </source>
</evidence>
<evidence type="ECO:0000256" key="6">
    <source>
        <dbReference type="ARBA" id="ARBA00023136"/>
    </source>
</evidence>
<evidence type="ECO:0000256" key="1">
    <source>
        <dbReference type="ARBA" id="ARBA00004442"/>
    </source>
</evidence>
<dbReference type="EMBL" id="RWJI01000001">
    <property type="protein sequence ID" value="RRQ51830.1"/>
    <property type="molecule type" value="Genomic_DNA"/>
</dbReference>
<proteinExistence type="inferred from homology"/>
<keyword evidence="6" id="KW-0472">Membrane</keyword>
<dbReference type="GO" id="GO:1990281">
    <property type="term" value="C:efflux pump complex"/>
    <property type="evidence" value="ECO:0007669"/>
    <property type="project" value="TreeGrafter"/>
</dbReference>
<reference evidence="9 10" key="1">
    <citation type="submission" date="2018-12" db="EMBL/GenBank/DDBJ databases">
        <authorList>
            <person name="Kim S.-J."/>
            <person name="Jung G.-Y."/>
        </authorList>
    </citation>
    <scope>NUCLEOTIDE SEQUENCE [LARGE SCALE GENOMIC DNA]</scope>
    <source>
        <strain evidence="9 10">03SU3-P</strain>
    </source>
</reference>
<comment type="similarity">
    <text evidence="2">Belongs to the outer membrane factor (OMF) (TC 1.B.17) family.</text>
</comment>
<evidence type="ECO:0000256" key="4">
    <source>
        <dbReference type="ARBA" id="ARBA00022452"/>
    </source>
</evidence>
<name>A0A3R8Q2K6_9SPHN</name>
<dbReference type="GO" id="GO:0009279">
    <property type="term" value="C:cell outer membrane"/>
    <property type="evidence" value="ECO:0007669"/>
    <property type="project" value="UniProtKB-SubCell"/>
</dbReference>
<evidence type="ECO:0000256" key="3">
    <source>
        <dbReference type="ARBA" id="ARBA00022448"/>
    </source>
</evidence>
<gene>
    <name evidence="9" type="ORF">D7D48_02775</name>
</gene>
<dbReference type="PANTHER" id="PTHR30026:SF22">
    <property type="entry name" value="OUTER MEMBRANE EFFLUX PROTEIN"/>
    <property type="match status" value="1"/>
</dbReference>
<dbReference type="Gene3D" id="1.20.1600.10">
    <property type="entry name" value="Outer membrane efflux proteins (OEP)"/>
    <property type="match status" value="1"/>
</dbReference>
<keyword evidence="4" id="KW-1134">Transmembrane beta strand</keyword>
<dbReference type="AlphaFoldDB" id="A0A3R8Q2K6"/>
<keyword evidence="8" id="KW-0732">Signal</keyword>
<evidence type="ECO:0000256" key="8">
    <source>
        <dbReference type="SAM" id="SignalP"/>
    </source>
</evidence>
<keyword evidence="3" id="KW-0813">Transport</keyword>
<keyword evidence="5" id="KW-0812">Transmembrane</keyword>
<evidence type="ECO:0000313" key="10">
    <source>
        <dbReference type="Proteomes" id="UP000268553"/>
    </source>
</evidence>
<comment type="subcellular location">
    <subcellularLocation>
        <location evidence="1">Cell outer membrane</location>
    </subcellularLocation>
</comment>
<evidence type="ECO:0000256" key="7">
    <source>
        <dbReference type="ARBA" id="ARBA00023237"/>
    </source>
</evidence>
<feature type="signal peptide" evidence="8">
    <location>
        <begin position="1"/>
        <end position="27"/>
    </location>
</feature>